<comment type="subcellular location">
    <subcellularLocation>
        <location evidence="2">Cytoplasm</location>
    </subcellularLocation>
</comment>
<evidence type="ECO:0000256" key="3">
    <source>
        <dbReference type="ARBA" id="ARBA00010324"/>
    </source>
</evidence>
<dbReference type="PANTHER" id="PTHR42197">
    <property type="entry name" value="TRNA (CYTIDINE(56)-2'-O)-METHYLTRANSFERASE"/>
    <property type="match status" value="1"/>
</dbReference>
<accession>A0A5Q0UF68</accession>
<dbReference type="PIRSF" id="PIRSF016123">
    <property type="entry name" value="UCP016123"/>
    <property type="match status" value="1"/>
</dbReference>
<protein>
    <recommendedName>
        <fullName evidence="6">tRNA (cytidine(56)-2'-O)-methyltransferase</fullName>
        <ecNumber evidence="5">2.1.1.206</ecNumber>
    </recommendedName>
    <alternativeName>
        <fullName evidence="12">tRNA ribose 2'-O-methyltransferase aTrm56</fullName>
    </alternativeName>
</protein>
<keyword evidence="15" id="KW-1185">Reference proteome</keyword>
<reference evidence="15" key="1">
    <citation type="submission" date="2019-05" db="EMBL/GenBank/DDBJ databases">
        <title>Candidatus Nanohalobium constans, a novel model system to study the DPANN nano-sized archaea: genomic and physiological characterization of a nanoarchaeon co-cultured with its chitinotrophic host.</title>
        <authorList>
            <person name="La Cono V."/>
            <person name="Arcadi E."/>
            <person name="Crisafi F."/>
            <person name="Denaro R."/>
            <person name="La Spada G."/>
            <person name="Messina E."/>
            <person name="Smedile F."/>
            <person name="Toshchakov S.V."/>
            <person name="Shevchenko M.A."/>
            <person name="Golyshin P.N."/>
            <person name="Golyshina O.V."/>
            <person name="Ferrer M."/>
            <person name="Rohde M."/>
            <person name="Mushegian A."/>
            <person name="Sorokin D.Y."/>
            <person name="Giuliano L."/>
            <person name="Yakimov M.M."/>
        </authorList>
    </citation>
    <scope>NUCLEOTIDE SEQUENCE [LARGE SCALE GENOMIC DNA]</scope>
    <source>
        <strain evidence="15">LC1Nh</strain>
    </source>
</reference>
<dbReference type="Pfam" id="PF01994">
    <property type="entry name" value="Trm56"/>
    <property type="match status" value="1"/>
</dbReference>
<dbReference type="PANTHER" id="PTHR42197:SF1">
    <property type="entry name" value="TRNA (CYTIDINE(56)-2'-O)-METHYLTRANSFERASE"/>
    <property type="match status" value="1"/>
</dbReference>
<dbReference type="InterPro" id="IPR002845">
    <property type="entry name" value="tRNA_mtfrase_aTrm56"/>
</dbReference>
<evidence type="ECO:0000256" key="12">
    <source>
        <dbReference type="ARBA" id="ARBA00029826"/>
    </source>
</evidence>
<comment type="subunit">
    <text evidence="4">Homodimer.</text>
</comment>
<evidence type="ECO:0000256" key="10">
    <source>
        <dbReference type="ARBA" id="ARBA00022691"/>
    </source>
</evidence>
<evidence type="ECO:0000256" key="9">
    <source>
        <dbReference type="ARBA" id="ARBA00022679"/>
    </source>
</evidence>
<dbReference type="InterPro" id="IPR029026">
    <property type="entry name" value="tRNA_m1G_MTases_N"/>
</dbReference>
<keyword evidence="11" id="KW-0819">tRNA processing</keyword>
<comment type="catalytic activity">
    <reaction evidence="13">
        <text>cytidine(56) in tRNA + S-adenosyl-L-methionine = 2'-O-methylcytidine(56) in tRNA + S-adenosyl-L-homocysteine + H(+)</text>
        <dbReference type="Rhea" id="RHEA:42968"/>
        <dbReference type="Rhea" id="RHEA-COMP:10308"/>
        <dbReference type="Rhea" id="RHEA-COMP:10309"/>
        <dbReference type="ChEBI" id="CHEBI:15378"/>
        <dbReference type="ChEBI" id="CHEBI:57856"/>
        <dbReference type="ChEBI" id="CHEBI:59789"/>
        <dbReference type="ChEBI" id="CHEBI:74495"/>
        <dbReference type="ChEBI" id="CHEBI:82748"/>
        <dbReference type="EC" id="2.1.1.206"/>
    </reaction>
</comment>
<evidence type="ECO:0000256" key="13">
    <source>
        <dbReference type="ARBA" id="ARBA00047792"/>
    </source>
</evidence>
<evidence type="ECO:0000256" key="8">
    <source>
        <dbReference type="ARBA" id="ARBA00022603"/>
    </source>
</evidence>
<dbReference type="GO" id="GO:0002128">
    <property type="term" value="P:tRNA nucleoside ribose methylation"/>
    <property type="evidence" value="ECO:0007669"/>
    <property type="project" value="InterPro"/>
</dbReference>
<dbReference type="InterPro" id="IPR029028">
    <property type="entry name" value="Alpha/beta_knot_MTases"/>
</dbReference>
<evidence type="ECO:0000256" key="2">
    <source>
        <dbReference type="ARBA" id="ARBA00004496"/>
    </source>
</evidence>
<keyword evidence="8 14" id="KW-0489">Methyltransferase</keyword>
<name>A0A5Q0UF68_9ARCH</name>
<dbReference type="NCBIfam" id="NF003048">
    <property type="entry name" value="PRK03958.1"/>
    <property type="match status" value="1"/>
</dbReference>
<organism evidence="14 15">
    <name type="scientific">Candidatus Nanohalobium constans</name>
    <dbReference type="NCBI Taxonomy" id="2565781"/>
    <lineage>
        <taxon>Archaea</taxon>
        <taxon>Candidatus Nanohalarchaeota</taxon>
        <taxon>Candidatus Nanohalobia</taxon>
        <taxon>Candidatus Nanohalobiales</taxon>
        <taxon>Candidatus Nanohalobiaceae</taxon>
        <taxon>Candidatus Nanohalobium</taxon>
    </lineage>
</organism>
<keyword evidence="9 14" id="KW-0808">Transferase</keyword>
<keyword evidence="10" id="KW-0949">S-adenosyl-L-methionine</keyword>
<keyword evidence="7" id="KW-0963">Cytoplasm</keyword>
<dbReference type="GO" id="GO:0005737">
    <property type="term" value="C:cytoplasm"/>
    <property type="evidence" value="ECO:0007669"/>
    <property type="project" value="UniProtKB-SubCell"/>
</dbReference>
<dbReference type="EMBL" id="CP040089">
    <property type="protein sequence ID" value="QGA80144.1"/>
    <property type="molecule type" value="Genomic_DNA"/>
</dbReference>
<evidence type="ECO:0000256" key="6">
    <source>
        <dbReference type="ARBA" id="ARBA00013709"/>
    </source>
</evidence>
<dbReference type="EC" id="2.1.1.206" evidence="5"/>
<evidence type="ECO:0000256" key="11">
    <source>
        <dbReference type="ARBA" id="ARBA00022694"/>
    </source>
</evidence>
<dbReference type="GO" id="GO:0106059">
    <property type="term" value="F:tRNA (cytidine(56)-2'-O)-methyltransferase activity"/>
    <property type="evidence" value="ECO:0007669"/>
    <property type="project" value="UniProtKB-EC"/>
</dbReference>
<dbReference type="SUPFAM" id="SSF75217">
    <property type="entry name" value="alpha/beta knot"/>
    <property type="match status" value="1"/>
</dbReference>
<evidence type="ECO:0000256" key="1">
    <source>
        <dbReference type="ARBA" id="ARBA00003959"/>
    </source>
</evidence>
<comment type="similarity">
    <text evidence="3">Belongs to the aTrm56 family.</text>
</comment>
<proteinExistence type="inferred from homology"/>
<dbReference type="KEGG" id="ncon:LC1Nh_0240"/>
<evidence type="ECO:0000313" key="14">
    <source>
        <dbReference type="EMBL" id="QGA80144.1"/>
    </source>
</evidence>
<evidence type="ECO:0000256" key="7">
    <source>
        <dbReference type="ARBA" id="ARBA00022490"/>
    </source>
</evidence>
<comment type="function">
    <text evidence="1">Specifically catalyzes the AdoMet-dependent 2'-O-ribose methylation of cytidine at position 56 in tRNAs.</text>
</comment>
<gene>
    <name evidence="14" type="primary">atrm56</name>
    <name evidence="14" type="ORF">LC1Nh_0240</name>
</gene>
<evidence type="ECO:0000256" key="5">
    <source>
        <dbReference type="ARBA" id="ARBA00012624"/>
    </source>
</evidence>
<dbReference type="Gene3D" id="3.40.1280.10">
    <property type="match status" value="1"/>
</dbReference>
<dbReference type="Proteomes" id="UP000377803">
    <property type="component" value="Chromosome"/>
</dbReference>
<sequence>MGHRAGRDDRISTHVGLTARQWGADEVVYSGEEDSNMIESQEDIIERWGGDMEIRYTEEWKKEIRDFEGLKVHLTMYGLEINEEMKEIKKEFESSDDILIIVGAEKVPRWVYTHVDYNISVGNQPHSEIAALAVFMDRLNDGEMKKDFSDADIKVDPSEDRKITEEL</sequence>
<dbReference type="AlphaFoldDB" id="A0A5Q0UF68"/>
<evidence type="ECO:0000313" key="15">
    <source>
        <dbReference type="Proteomes" id="UP000377803"/>
    </source>
</evidence>
<evidence type="ECO:0000256" key="4">
    <source>
        <dbReference type="ARBA" id="ARBA00011738"/>
    </source>
</evidence>